<name>A0A0C3EEF3_9AGAM</name>
<evidence type="ECO:0000256" key="2">
    <source>
        <dbReference type="SAM" id="MobiDB-lite"/>
    </source>
</evidence>
<gene>
    <name evidence="3" type="ORF">SCLCIDRAFT_21828</name>
</gene>
<evidence type="ECO:0000313" key="4">
    <source>
        <dbReference type="Proteomes" id="UP000053989"/>
    </source>
</evidence>
<feature type="compositionally biased region" description="Acidic residues" evidence="2">
    <location>
        <begin position="336"/>
        <end position="348"/>
    </location>
</feature>
<keyword evidence="4" id="KW-1185">Reference proteome</keyword>
<sequence>MESLHLTKNTLINWSLLPQVNLVSNLEDNVEVAMVKVREQWQREEEMKRQEEEAKVKWQRQKEAWRAEEAQRQEEEHQAKLVRQAAEACQHEEAEKLRWINEAWVQMEATGLTTAAVSPAARVCEKCTDSLWDIMGCVTSAKDKVQACVPCQKVCKACTWALGPADVMMVMGSGIEGNGKPAPRPVMKRRMWTAMNVSPRGGEKCKKVHMTMEKGEDDKGSMGEVFRVLKAMVEEQCDALGMLTQTLAQMEEQMATVEAREVTRVEHQERHMAVLEAVMLEHLALERRRLAWEEERLEMERAQMEVKQQQGSSSRMTWRELEGVGQVMEVEKGAEADNEDEDAQGEEE</sequence>
<keyword evidence="1" id="KW-0175">Coiled coil</keyword>
<accession>A0A0C3EEF3</accession>
<proteinExistence type="predicted"/>
<reference evidence="4" key="2">
    <citation type="submission" date="2015-01" db="EMBL/GenBank/DDBJ databases">
        <title>Evolutionary Origins and Diversification of the Mycorrhizal Mutualists.</title>
        <authorList>
            <consortium name="DOE Joint Genome Institute"/>
            <consortium name="Mycorrhizal Genomics Consortium"/>
            <person name="Kohler A."/>
            <person name="Kuo A."/>
            <person name="Nagy L.G."/>
            <person name="Floudas D."/>
            <person name="Copeland A."/>
            <person name="Barry K.W."/>
            <person name="Cichocki N."/>
            <person name="Veneault-Fourrey C."/>
            <person name="LaButti K."/>
            <person name="Lindquist E.A."/>
            <person name="Lipzen A."/>
            <person name="Lundell T."/>
            <person name="Morin E."/>
            <person name="Murat C."/>
            <person name="Riley R."/>
            <person name="Ohm R."/>
            <person name="Sun H."/>
            <person name="Tunlid A."/>
            <person name="Henrissat B."/>
            <person name="Grigoriev I.V."/>
            <person name="Hibbett D.S."/>
            <person name="Martin F."/>
        </authorList>
    </citation>
    <scope>NUCLEOTIDE SEQUENCE [LARGE SCALE GENOMIC DNA]</scope>
    <source>
        <strain evidence="4">Foug A</strain>
    </source>
</reference>
<evidence type="ECO:0000256" key="1">
    <source>
        <dbReference type="SAM" id="Coils"/>
    </source>
</evidence>
<dbReference type="HOGENOM" id="CLU_068520_0_0_1"/>
<dbReference type="EMBL" id="KN822016">
    <property type="protein sequence ID" value="KIM66664.1"/>
    <property type="molecule type" value="Genomic_DNA"/>
</dbReference>
<organism evidence="3 4">
    <name type="scientific">Scleroderma citrinum Foug A</name>
    <dbReference type="NCBI Taxonomy" id="1036808"/>
    <lineage>
        <taxon>Eukaryota</taxon>
        <taxon>Fungi</taxon>
        <taxon>Dikarya</taxon>
        <taxon>Basidiomycota</taxon>
        <taxon>Agaricomycotina</taxon>
        <taxon>Agaricomycetes</taxon>
        <taxon>Agaricomycetidae</taxon>
        <taxon>Boletales</taxon>
        <taxon>Sclerodermatineae</taxon>
        <taxon>Sclerodermataceae</taxon>
        <taxon>Scleroderma</taxon>
    </lineage>
</organism>
<dbReference type="Proteomes" id="UP000053989">
    <property type="component" value="Unassembled WGS sequence"/>
</dbReference>
<feature type="coiled-coil region" evidence="1">
    <location>
        <begin position="48"/>
        <end position="87"/>
    </location>
</feature>
<protein>
    <submittedName>
        <fullName evidence="3">Uncharacterized protein</fullName>
    </submittedName>
</protein>
<dbReference type="AlphaFoldDB" id="A0A0C3EEF3"/>
<dbReference type="InParanoid" id="A0A0C3EEF3"/>
<reference evidence="3 4" key="1">
    <citation type="submission" date="2014-04" db="EMBL/GenBank/DDBJ databases">
        <authorList>
            <consortium name="DOE Joint Genome Institute"/>
            <person name="Kuo A."/>
            <person name="Kohler A."/>
            <person name="Nagy L.G."/>
            <person name="Floudas D."/>
            <person name="Copeland A."/>
            <person name="Barry K.W."/>
            <person name="Cichocki N."/>
            <person name="Veneault-Fourrey C."/>
            <person name="LaButti K."/>
            <person name="Lindquist E.A."/>
            <person name="Lipzen A."/>
            <person name="Lundell T."/>
            <person name="Morin E."/>
            <person name="Murat C."/>
            <person name="Sun H."/>
            <person name="Tunlid A."/>
            <person name="Henrissat B."/>
            <person name="Grigoriev I.V."/>
            <person name="Hibbett D.S."/>
            <person name="Martin F."/>
            <person name="Nordberg H.P."/>
            <person name="Cantor M.N."/>
            <person name="Hua S.X."/>
        </authorList>
    </citation>
    <scope>NUCLEOTIDE SEQUENCE [LARGE SCALE GENOMIC DNA]</scope>
    <source>
        <strain evidence="3 4">Foug A</strain>
    </source>
</reference>
<evidence type="ECO:0000313" key="3">
    <source>
        <dbReference type="EMBL" id="KIM66664.1"/>
    </source>
</evidence>
<feature type="region of interest" description="Disordered" evidence="2">
    <location>
        <begin position="326"/>
        <end position="348"/>
    </location>
</feature>